<protein>
    <submittedName>
        <fullName evidence="9">Pre-mRNA-splicing factor-like protein</fullName>
    </submittedName>
</protein>
<comment type="subcellular location">
    <subcellularLocation>
        <location evidence="1">Nucleus</location>
    </subcellularLocation>
</comment>
<dbReference type="GO" id="GO:0071011">
    <property type="term" value="C:precatalytic spliceosome"/>
    <property type="evidence" value="ECO:0007669"/>
    <property type="project" value="TreeGrafter"/>
</dbReference>
<dbReference type="PANTHER" id="PTHR13296">
    <property type="entry name" value="BCAS2 PROTEIN"/>
    <property type="match status" value="1"/>
</dbReference>
<keyword evidence="3" id="KW-0507">mRNA processing</keyword>
<dbReference type="GO" id="GO:0071013">
    <property type="term" value="C:catalytic step 2 spliceosome"/>
    <property type="evidence" value="ECO:0007669"/>
    <property type="project" value="TreeGrafter"/>
</dbReference>
<evidence type="ECO:0000256" key="4">
    <source>
        <dbReference type="ARBA" id="ARBA00022728"/>
    </source>
</evidence>
<dbReference type="STRING" id="857340.A0A086T954"/>
<dbReference type="PANTHER" id="PTHR13296:SF0">
    <property type="entry name" value="PRE-MRNA-SPLICING FACTOR SPF27"/>
    <property type="match status" value="1"/>
</dbReference>
<evidence type="ECO:0000256" key="1">
    <source>
        <dbReference type="ARBA" id="ARBA00004123"/>
    </source>
</evidence>
<evidence type="ECO:0000313" key="10">
    <source>
        <dbReference type="Proteomes" id="UP000029964"/>
    </source>
</evidence>
<name>A0A086T954_HAPC1</name>
<evidence type="ECO:0000256" key="5">
    <source>
        <dbReference type="ARBA" id="ARBA00023187"/>
    </source>
</evidence>
<dbReference type="Pfam" id="PF05700">
    <property type="entry name" value="BCAS2"/>
    <property type="match status" value="1"/>
</dbReference>
<feature type="coiled-coil region" evidence="7">
    <location>
        <begin position="129"/>
        <end position="156"/>
    </location>
</feature>
<evidence type="ECO:0000313" key="9">
    <source>
        <dbReference type="EMBL" id="KFH45886.1"/>
    </source>
</evidence>
<keyword evidence="6" id="KW-0539">Nucleus</keyword>
<feature type="compositionally biased region" description="Low complexity" evidence="8">
    <location>
        <begin position="20"/>
        <end position="55"/>
    </location>
</feature>
<dbReference type="HOGENOM" id="CLU_082523_4_0_1"/>
<keyword evidence="10" id="KW-1185">Reference proteome</keyword>
<dbReference type="InterPro" id="IPR008409">
    <property type="entry name" value="SPF27"/>
</dbReference>
<dbReference type="GO" id="GO:0000974">
    <property type="term" value="C:Prp19 complex"/>
    <property type="evidence" value="ECO:0007669"/>
    <property type="project" value="TreeGrafter"/>
</dbReference>
<dbReference type="EMBL" id="JPKY01000026">
    <property type="protein sequence ID" value="KFH45886.1"/>
    <property type="molecule type" value="Genomic_DNA"/>
</dbReference>
<dbReference type="AlphaFoldDB" id="A0A086T954"/>
<dbReference type="OrthoDB" id="205794at2759"/>
<dbReference type="GO" id="GO:0006397">
    <property type="term" value="P:mRNA processing"/>
    <property type="evidence" value="ECO:0007669"/>
    <property type="project" value="UniProtKB-KW"/>
</dbReference>
<evidence type="ECO:0000256" key="3">
    <source>
        <dbReference type="ARBA" id="ARBA00022664"/>
    </source>
</evidence>
<keyword evidence="5" id="KW-0508">mRNA splicing</keyword>
<dbReference type="GO" id="GO:0008380">
    <property type="term" value="P:RNA splicing"/>
    <property type="evidence" value="ECO:0007669"/>
    <property type="project" value="UniProtKB-KW"/>
</dbReference>
<comment type="similarity">
    <text evidence="2">Belongs to the SPF27 family.</text>
</comment>
<dbReference type="Proteomes" id="UP000029964">
    <property type="component" value="Unassembled WGS sequence"/>
</dbReference>
<feature type="region of interest" description="Disordered" evidence="8">
    <location>
        <begin position="1"/>
        <end position="57"/>
    </location>
</feature>
<proteinExistence type="inferred from homology"/>
<evidence type="ECO:0000256" key="2">
    <source>
        <dbReference type="ARBA" id="ARBA00010788"/>
    </source>
</evidence>
<evidence type="ECO:0000256" key="7">
    <source>
        <dbReference type="SAM" id="Coils"/>
    </source>
</evidence>
<comment type="caution">
    <text evidence="9">The sequence shown here is derived from an EMBL/GenBank/DDBJ whole genome shotgun (WGS) entry which is preliminary data.</text>
</comment>
<accession>A0A086T954</accession>
<evidence type="ECO:0000256" key="6">
    <source>
        <dbReference type="ARBA" id="ARBA00023242"/>
    </source>
</evidence>
<keyword evidence="7" id="KW-0175">Coiled coil</keyword>
<sequence>MTMPPAYHESLPYIDPEPSPSALAAARALITAEQQSTATPTPKPTTTTQSPSFTPAIQEELTRITSKTPLQPLDLSRYEAQETPPPTTPADRLHSVLTSAAVSDAYLSSRRQNLELLDRHGKNAWLIGNHHLEAELRGLETQLAEVKREVDLVNIQRQRRQAEVGPEMQMLEETWKKGVGRVLETEVAVEELKREIRDELRSRGAQGPQEAPE</sequence>
<reference evidence="10" key="1">
    <citation type="journal article" date="2014" name="Genome Announc.">
        <title>Genome sequence and annotation of Acremonium chrysogenum, producer of the beta-lactam antibiotic cephalosporin C.</title>
        <authorList>
            <person name="Terfehr D."/>
            <person name="Dahlmann T.A."/>
            <person name="Specht T."/>
            <person name="Zadra I."/>
            <person name="Kuernsteiner H."/>
            <person name="Kueck U."/>
        </authorList>
    </citation>
    <scope>NUCLEOTIDE SEQUENCE [LARGE SCALE GENOMIC DNA]</scope>
    <source>
        <strain evidence="10">ATCC 11550 / CBS 779.69 / DSM 880 / IAM 14645 / JCM 23072 / IMI 49137</strain>
    </source>
</reference>
<evidence type="ECO:0000256" key="8">
    <source>
        <dbReference type="SAM" id="MobiDB-lite"/>
    </source>
</evidence>
<keyword evidence="4" id="KW-0747">Spliceosome</keyword>
<gene>
    <name evidence="9" type="ORF">ACRE_032960</name>
</gene>
<organism evidence="9 10">
    <name type="scientific">Hapsidospora chrysogenum (strain ATCC 11550 / CBS 779.69 / DSM 880 / IAM 14645 / JCM 23072 / IMI 49137)</name>
    <name type="common">Acremonium chrysogenum</name>
    <dbReference type="NCBI Taxonomy" id="857340"/>
    <lineage>
        <taxon>Eukaryota</taxon>
        <taxon>Fungi</taxon>
        <taxon>Dikarya</taxon>
        <taxon>Ascomycota</taxon>
        <taxon>Pezizomycotina</taxon>
        <taxon>Sordariomycetes</taxon>
        <taxon>Hypocreomycetidae</taxon>
        <taxon>Hypocreales</taxon>
        <taxon>Bionectriaceae</taxon>
        <taxon>Hapsidospora</taxon>
    </lineage>
</organism>